<keyword evidence="3" id="KW-0804">Transcription</keyword>
<evidence type="ECO:0000259" key="5">
    <source>
        <dbReference type="Pfam" id="PF05179"/>
    </source>
</evidence>
<keyword evidence="4" id="KW-0539">Nucleus</keyword>
<dbReference type="InterPro" id="IPR031336">
    <property type="entry name" value="CDC73_C"/>
</dbReference>
<evidence type="ECO:0000256" key="3">
    <source>
        <dbReference type="ARBA" id="ARBA00023163"/>
    </source>
</evidence>
<dbReference type="GO" id="GO:0016593">
    <property type="term" value="C:Cdc73/Paf1 complex"/>
    <property type="evidence" value="ECO:0007669"/>
    <property type="project" value="InterPro"/>
</dbReference>
<protein>
    <recommendedName>
        <fullName evidence="5">Cell division control protein 73 C-terminal domain-containing protein</fullName>
    </recommendedName>
</protein>
<evidence type="ECO:0000256" key="1">
    <source>
        <dbReference type="ARBA" id="ARBA00004123"/>
    </source>
</evidence>
<keyword evidence="7" id="KW-1185">Reference proteome</keyword>
<organism evidence="6 7">
    <name type="scientific">Exophiala mesophila</name>
    <name type="common">Black yeast-like fungus</name>
    <dbReference type="NCBI Taxonomy" id="212818"/>
    <lineage>
        <taxon>Eukaryota</taxon>
        <taxon>Fungi</taxon>
        <taxon>Dikarya</taxon>
        <taxon>Ascomycota</taxon>
        <taxon>Pezizomycotina</taxon>
        <taxon>Eurotiomycetes</taxon>
        <taxon>Chaetothyriomycetidae</taxon>
        <taxon>Chaetothyriales</taxon>
        <taxon>Herpotrichiellaceae</taxon>
        <taxon>Exophiala</taxon>
    </lineage>
</organism>
<evidence type="ECO:0000256" key="2">
    <source>
        <dbReference type="ARBA" id="ARBA00010427"/>
    </source>
</evidence>
<dbReference type="InterPro" id="IPR007852">
    <property type="entry name" value="Cdc73/Parafibromin"/>
</dbReference>
<dbReference type="PANTHER" id="PTHR12466">
    <property type="entry name" value="CDC73 DOMAIN PROTEIN"/>
    <property type="match status" value="1"/>
</dbReference>
<proteinExistence type="inferred from homology"/>
<dbReference type="OrthoDB" id="2186602at2759"/>
<dbReference type="InterPro" id="IPR038103">
    <property type="entry name" value="CDC73_C_sf"/>
</dbReference>
<name>A0A0D1WKQ9_EXOME</name>
<dbReference type="Proteomes" id="UP000054302">
    <property type="component" value="Unassembled WGS sequence"/>
</dbReference>
<dbReference type="EMBL" id="KN847524">
    <property type="protein sequence ID" value="KIV89520.1"/>
    <property type="molecule type" value="Genomic_DNA"/>
</dbReference>
<sequence length="446" mass="49043">MASADALQLLRSSISAAKQPVLTRSADITTALDQQTSNFEDATHLYFTHPTAQCLPLDQKTRFVSTNPDIVPVDLRSIFFAWLQKDVAVPEYIARAAELNKLLPEGQKVRNLIFVERLDLLTWLEGASDESEYIKAVEGVDASALGDAASRAADVAGGAAVPTVGGAGVGVTQLIGGRPIKTIDARLQAIYNGERRLGNHNTALRGIKPTDFSGVRKHAETFLGRRKGMPAAGGRPGQAAKTSQLAARPAAGMTKQPSSAVSSKRSDPIILLSPSASSLLRMSNIKTFLDTGLYVPPDHPTLSTQTTANLLHITRTLHSLSEKPFRFILVDSPDQFKPDYWSRVVAVFTTGQSWQFRSYKWREPQELFGHVLGIYVGEKGPPIPAEVKGWGSSVKTYAVERWDERAHGANVEPDTRTGRRWRDRETVEEVWRAIEAHMRGRGEWKR</sequence>
<dbReference type="GO" id="GO:0032968">
    <property type="term" value="P:positive regulation of transcription elongation by RNA polymerase II"/>
    <property type="evidence" value="ECO:0007669"/>
    <property type="project" value="TreeGrafter"/>
</dbReference>
<dbReference type="VEuPathDB" id="FungiDB:PV10_06913"/>
<dbReference type="STRING" id="212818.A0A0D1WKQ9"/>
<feature type="domain" description="Cell division control protein 73 C-terminal" evidence="5">
    <location>
        <begin position="265"/>
        <end position="436"/>
    </location>
</feature>
<evidence type="ECO:0000313" key="7">
    <source>
        <dbReference type="Proteomes" id="UP000054302"/>
    </source>
</evidence>
<accession>A0A0D1WKQ9</accession>
<dbReference type="GO" id="GO:0000993">
    <property type="term" value="F:RNA polymerase II complex binding"/>
    <property type="evidence" value="ECO:0007669"/>
    <property type="project" value="TreeGrafter"/>
</dbReference>
<dbReference type="GeneID" id="27324758"/>
<dbReference type="OMA" id="FRPDYWN"/>
<evidence type="ECO:0000313" key="6">
    <source>
        <dbReference type="EMBL" id="KIV89520.1"/>
    </source>
</evidence>
<gene>
    <name evidence="6" type="ORF">PV10_06913</name>
</gene>
<dbReference type="Pfam" id="PF05179">
    <property type="entry name" value="CDC73_C"/>
    <property type="match status" value="1"/>
</dbReference>
<comment type="similarity">
    <text evidence="2">Belongs to the CDC73 family.</text>
</comment>
<comment type="subcellular location">
    <subcellularLocation>
        <location evidence="1">Nucleus</location>
    </subcellularLocation>
</comment>
<dbReference type="Gene3D" id="3.40.50.11990">
    <property type="entry name" value="RNA polymerase II accessory factor, Cdc73 C-terminal domain"/>
    <property type="match status" value="1"/>
</dbReference>
<dbReference type="GO" id="GO:0006368">
    <property type="term" value="P:transcription elongation by RNA polymerase II"/>
    <property type="evidence" value="ECO:0007669"/>
    <property type="project" value="InterPro"/>
</dbReference>
<dbReference type="AlphaFoldDB" id="A0A0D1WKQ9"/>
<dbReference type="FunFam" id="3.40.50.11990:FF:000003">
    <property type="entry name" value="Pol II transcription elongation factor subunit Cdc73"/>
    <property type="match status" value="1"/>
</dbReference>
<reference evidence="6 7" key="1">
    <citation type="submission" date="2015-01" db="EMBL/GenBank/DDBJ databases">
        <title>The Genome Sequence of Exophiala mesophila CBS40295.</title>
        <authorList>
            <consortium name="The Broad Institute Genomics Platform"/>
            <person name="Cuomo C."/>
            <person name="de Hoog S."/>
            <person name="Gorbushina A."/>
            <person name="Stielow B."/>
            <person name="Teixiera M."/>
            <person name="Abouelleil A."/>
            <person name="Chapman S.B."/>
            <person name="Priest M."/>
            <person name="Young S.K."/>
            <person name="Wortman J."/>
            <person name="Nusbaum C."/>
            <person name="Birren B."/>
        </authorList>
    </citation>
    <scope>NUCLEOTIDE SEQUENCE [LARGE SCALE GENOMIC DNA]</scope>
    <source>
        <strain evidence="6 7">CBS 40295</strain>
    </source>
</reference>
<evidence type="ECO:0000256" key="4">
    <source>
        <dbReference type="ARBA" id="ARBA00023242"/>
    </source>
</evidence>
<dbReference type="PANTHER" id="PTHR12466:SF8">
    <property type="entry name" value="PARAFIBROMIN"/>
    <property type="match status" value="1"/>
</dbReference>
<dbReference type="HOGENOM" id="CLU_025849_2_0_1"/>
<dbReference type="RefSeq" id="XP_016221094.1">
    <property type="nucleotide sequence ID" value="XM_016371762.1"/>
</dbReference>